<keyword evidence="2" id="KW-0472">Membrane</keyword>
<gene>
    <name evidence="5" type="ORF">SAMN04487995_0102</name>
</gene>
<feature type="chain" id="PRO_5011731541" evidence="3">
    <location>
        <begin position="19"/>
        <end position="378"/>
    </location>
</feature>
<proteinExistence type="predicted"/>
<organism evidence="5 6">
    <name type="scientific">Dyadobacter koreensis</name>
    <dbReference type="NCBI Taxonomy" id="408657"/>
    <lineage>
        <taxon>Bacteria</taxon>
        <taxon>Pseudomonadati</taxon>
        <taxon>Bacteroidota</taxon>
        <taxon>Cytophagia</taxon>
        <taxon>Cytophagales</taxon>
        <taxon>Spirosomataceae</taxon>
        <taxon>Dyadobacter</taxon>
    </lineage>
</organism>
<reference evidence="5 6" key="1">
    <citation type="submission" date="2016-10" db="EMBL/GenBank/DDBJ databases">
        <authorList>
            <person name="de Groot N.N."/>
        </authorList>
    </citation>
    <scope>NUCLEOTIDE SEQUENCE [LARGE SCALE GENOMIC DNA]</scope>
    <source>
        <strain evidence="5 6">DSM 19938</strain>
    </source>
</reference>
<dbReference type="RefSeq" id="WP_229209431.1">
    <property type="nucleotide sequence ID" value="NZ_FNXY01000001.1"/>
</dbReference>
<dbReference type="EMBL" id="FNXY01000001">
    <property type="protein sequence ID" value="SEI37302.1"/>
    <property type="molecule type" value="Genomic_DNA"/>
</dbReference>
<dbReference type="InterPro" id="IPR000184">
    <property type="entry name" value="Bac_surfAg_D15"/>
</dbReference>
<evidence type="ECO:0000259" key="4">
    <source>
        <dbReference type="Pfam" id="PF01103"/>
    </source>
</evidence>
<evidence type="ECO:0000256" key="3">
    <source>
        <dbReference type="SAM" id="SignalP"/>
    </source>
</evidence>
<feature type="signal peptide" evidence="3">
    <location>
        <begin position="1"/>
        <end position="18"/>
    </location>
</feature>
<dbReference type="STRING" id="408657.SAMN04487995_0102"/>
<accession>A0A1H6QE71</accession>
<keyword evidence="6" id="KW-1185">Reference proteome</keyword>
<keyword evidence="3" id="KW-0732">Signal</keyword>
<evidence type="ECO:0000256" key="1">
    <source>
        <dbReference type="ARBA" id="ARBA00004370"/>
    </source>
</evidence>
<dbReference type="Proteomes" id="UP000199532">
    <property type="component" value="Unassembled WGS sequence"/>
</dbReference>
<evidence type="ECO:0000313" key="5">
    <source>
        <dbReference type="EMBL" id="SEI37302.1"/>
    </source>
</evidence>
<protein>
    <submittedName>
        <fullName evidence="5">Surface antigen</fullName>
    </submittedName>
</protein>
<sequence>MNSRYFCLLLLLLAPLDAAFSQEKPGWIKRAIQKAISDTTSPGKPSFRIYPTLAYSPETSFEFGFSSLLLFQAKNDTLNRLSEIQAFTFITLEAQYGIWLDNAIYGDQDKWFFLGRTRFQRFPLLYYGIGPETSGHEPALIDANYLLLRQRVLRKIVPNLFVGPEVDYQQLYNTSFNQPEGNHEYEAPLGSDGTRNLGLGAALVYDNRHNVLNVRKGLFGEISFLQYAPKLGSDYKFYGVNLDIRSSHPTNARNVLAWQLYGNFLSGNVPFNQLALMGGEMIMRGYYSGRYRDKNMLAFQTEHRWLPFRFSKRIGGTVFAAAAVVAPKLNEFSWKHIRPSGGVGLRYLLFPKKDIFLRLDVGFTKEGPGFYLFTGEAF</sequence>
<comment type="subcellular location">
    <subcellularLocation>
        <location evidence="1">Membrane</location>
    </subcellularLocation>
</comment>
<evidence type="ECO:0000313" key="6">
    <source>
        <dbReference type="Proteomes" id="UP000199532"/>
    </source>
</evidence>
<dbReference type="Pfam" id="PF01103">
    <property type="entry name" value="Omp85"/>
    <property type="match status" value="1"/>
</dbReference>
<dbReference type="Gene3D" id="2.40.160.50">
    <property type="entry name" value="membrane protein fhac: a member of the omp85/tpsb transporter family"/>
    <property type="match status" value="1"/>
</dbReference>
<name>A0A1H6QE71_9BACT</name>
<evidence type="ECO:0000256" key="2">
    <source>
        <dbReference type="ARBA" id="ARBA00023136"/>
    </source>
</evidence>
<dbReference type="GO" id="GO:0019867">
    <property type="term" value="C:outer membrane"/>
    <property type="evidence" value="ECO:0007669"/>
    <property type="project" value="InterPro"/>
</dbReference>
<dbReference type="AlphaFoldDB" id="A0A1H6QE71"/>
<feature type="domain" description="Bacterial surface antigen (D15)" evidence="4">
    <location>
        <begin position="169"/>
        <end position="348"/>
    </location>
</feature>